<dbReference type="InterPro" id="IPR005288">
    <property type="entry name" value="NadB"/>
</dbReference>
<comment type="cofactor">
    <cofactor evidence="1">
        <name>FAD</name>
        <dbReference type="ChEBI" id="CHEBI:57692"/>
    </cofactor>
</comment>
<keyword evidence="13" id="KW-1185">Reference proteome</keyword>
<comment type="similarity">
    <text evidence="3">Belongs to the FAD-dependent oxidoreductase 2 family. NadB subfamily.</text>
</comment>
<reference evidence="12 13" key="1">
    <citation type="submission" date="2018-03" db="EMBL/GenBank/DDBJ databases">
        <title>Arenimonas caeni sp. nov., isolated from activated sludge.</title>
        <authorList>
            <person name="Liu H."/>
        </authorList>
    </citation>
    <scope>NUCLEOTIDE SEQUENCE [LARGE SCALE GENOMIC DNA]</scope>
    <source>
        <strain evidence="13">z29</strain>
    </source>
</reference>
<comment type="catalytic activity">
    <reaction evidence="9">
        <text>L-aspartate + O2 = iminosuccinate + H2O2</text>
        <dbReference type="Rhea" id="RHEA:25876"/>
        <dbReference type="ChEBI" id="CHEBI:15379"/>
        <dbReference type="ChEBI" id="CHEBI:16240"/>
        <dbReference type="ChEBI" id="CHEBI:29991"/>
        <dbReference type="ChEBI" id="CHEBI:77875"/>
        <dbReference type="EC" id="1.4.3.16"/>
    </reaction>
    <physiologicalReaction direction="left-to-right" evidence="9">
        <dbReference type="Rhea" id="RHEA:25877"/>
    </physiologicalReaction>
</comment>
<comment type="caution">
    <text evidence="12">The sequence shown here is derived from an EMBL/GenBank/DDBJ whole genome shotgun (WGS) entry which is preliminary data.</text>
</comment>
<evidence type="ECO:0000256" key="5">
    <source>
        <dbReference type="ARBA" id="ARBA00022630"/>
    </source>
</evidence>
<dbReference type="SUPFAM" id="SSF51905">
    <property type="entry name" value="FAD/NAD(P)-binding domain"/>
    <property type="match status" value="1"/>
</dbReference>
<dbReference type="SUPFAM" id="SSF46977">
    <property type="entry name" value="Succinate dehydrogenase/fumarate reductase flavoprotein C-terminal domain"/>
    <property type="match status" value="1"/>
</dbReference>
<dbReference type="InterPro" id="IPR037099">
    <property type="entry name" value="Fum_R/Succ_DH_flav-like_C_sf"/>
</dbReference>
<feature type="domain" description="FAD-dependent oxidoreductase 2 FAD-binding" evidence="11">
    <location>
        <begin position="8"/>
        <end position="375"/>
    </location>
</feature>
<dbReference type="InterPro" id="IPR027477">
    <property type="entry name" value="Succ_DH/fumarate_Rdtase_cat_sf"/>
</dbReference>
<evidence type="ECO:0000256" key="2">
    <source>
        <dbReference type="ARBA" id="ARBA00004950"/>
    </source>
</evidence>
<dbReference type="Gene3D" id="3.90.700.10">
    <property type="entry name" value="Succinate dehydrogenase/fumarate reductase flavoprotein, catalytic domain"/>
    <property type="match status" value="1"/>
</dbReference>
<dbReference type="AlphaFoldDB" id="A0A2P6M7W9"/>
<sequence length="497" mass="50516">MSAVPPLVVVGAGVAGLCTALAAAPRPVWLVCRSACPVGTASAMAQGGLAAAVGEGDDPTQHAADTLAAGAWHNDVAAVHALVAAAPGVVQWLAGLGVPFDRDGEGRLQLGREGGHGRARIVHAGGDATGRAITTTLAQAAAAAPHVGWLPGWRLEAIGLARGRVAGVRLRDAQERSREIATPDLVLATGGIGALFAATTNPPGADGSGLSLALAAGADLRDLEFIQWHPTALDVPGAGKLPLVTEALRGAGARLVDGNGDLLMPGGHLPGDLAPRDVVARRICRHQQEGGRAWLDARGLDAEAWRQFPTVLALCARHGFDPRSEPIPVTPAMHFHMGGIAVDPDGASTVPGLHAVGEVACTGVHGANRLASNSLLEGVVCGRRLGERLRQATAGTAPAEHWVDAGPGADAAARAAIARLAGRALGPVRDGATLAHALQAIDSDRALSAARQGRLLLAMLAAALARRGSLGAHHRVDKGKNRNIRHGIDTPAYGETA</sequence>
<name>A0A2P6M7W9_9GAMM</name>
<dbReference type="OrthoDB" id="9806724at2"/>
<evidence type="ECO:0000256" key="10">
    <source>
        <dbReference type="SAM" id="SignalP"/>
    </source>
</evidence>
<dbReference type="PRINTS" id="PR00368">
    <property type="entry name" value="FADPNR"/>
</dbReference>
<dbReference type="Pfam" id="PF00890">
    <property type="entry name" value="FAD_binding_2"/>
    <property type="match status" value="1"/>
</dbReference>
<organism evidence="12 13">
    <name type="scientific">Arenimonas caeni</name>
    <dbReference type="NCBI Taxonomy" id="2058085"/>
    <lineage>
        <taxon>Bacteria</taxon>
        <taxon>Pseudomonadati</taxon>
        <taxon>Pseudomonadota</taxon>
        <taxon>Gammaproteobacteria</taxon>
        <taxon>Lysobacterales</taxon>
        <taxon>Lysobacteraceae</taxon>
        <taxon>Arenimonas</taxon>
    </lineage>
</organism>
<dbReference type="Gene3D" id="1.20.58.100">
    <property type="entry name" value="Fumarate reductase/succinate dehydrogenase flavoprotein-like, C-terminal domain"/>
    <property type="match status" value="1"/>
</dbReference>
<dbReference type="GO" id="GO:0008734">
    <property type="term" value="F:L-aspartate oxidase activity"/>
    <property type="evidence" value="ECO:0007669"/>
    <property type="project" value="UniProtKB-EC"/>
</dbReference>
<evidence type="ECO:0000313" key="13">
    <source>
        <dbReference type="Proteomes" id="UP000241736"/>
    </source>
</evidence>
<dbReference type="EMBL" id="PVLF01000014">
    <property type="protein sequence ID" value="PRH82094.1"/>
    <property type="molecule type" value="Genomic_DNA"/>
</dbReference>
<proteinExistence type="inferred from homology"/>
<keyword evidence="8" id="KW-0560">Oxidoreductase</keyword>
<keyword evidence="7" id="KW-0274">FAD</keyword>
<dbReference type="InterPro" id="IPR036188">
    <property type="entry name" value="FAD/NAD-bd_sf"/>
</dbReference>
<evidence type="ECO:0000256" key="7">
    <source>
        <dbReference type="ARBA" id="ARBA00022827"/>
    </source>
</evidence>
<keyword evidence="5" id="KW-0285">Flavoprotein</keyword>
<feature type="signal peptide" evidence="10">
    <location>
        <begin position="1"/>
        <end position="22"/>
    </location>
</feature>
<evidence type="ECO:0000313" key="12">
    <source>
        <dbReference type="EMBL" id="PRH82094.1"/>
    </source>
</evidence>
<evidence type="ECO:0000256" key="3">
    <source>
        <dbReference type="ARBA" id="ARBA00008562"/>
    </source>
</evidence>
<dbReference type="InterPro" id="IPR003953">
    <property type="entry name" value="FAD-dep_OxRdtase_2_FAD-bd"/>
</dbReference>
<evidence type="ECO:0000256" key="6">
    <source>
        <dbReference type="ARBA" id="ARBA00022642"/>
    </source>
</evidence>
<evidence type="ECO:0000256" key="4">
    <source>
        <dbReference type="ARBA" id="ARBA00012173"/>
    </source>
</evidence>
<protein>
    <recommendedName>
        <fullName evidence="4">L-aspartate oxidase</fullName>
        <ecNumber evidence="4">1.4.3.16</ecNumber>
    </recommendedName>
</protein>
<feature type="chain" id="PRO_5015110155" description="L-aspartate oxidase" evidence="10">
    <location>
        <begin position="23"/>
        <end position="497"/>
    </location>
</feature>
<dbReference type="SUPFAM" id="SSF56425">
    <property type="entry name" value="Succinate dehydrogenase/fumarate reductase flavoprotein, catalytic domain"/>
    <property type="match status" value="1"/>
</dbReference>
<keyword evidence="10" id="KW-0732">Signal</keyword>
<evidence type="ECO:0000256" key="8">
    <source>
        <dbReference type="ARBA" id="ARBA00023002"/>
    </source>
</evidence>
<evidence type="ECO:0000256" key="1">
    <source>
        <dbReference type="ARBA" id="ARBA00001974"/>
    </source>
</evidence>
<evidence type="ECO:0000256" key="9">
    <source>
        <dbReference type="ARBA" id="ARBA00048305"/>
    </source>
</evidence>
<accession>A0A2P6M7W9</accession>
<dbReference type="UniPathway" id="UPA00253">
    <property type="reaction ID" value="UER00326"/>
</dbReference>
<dbReference type="EC" id="1.4.3.16" evidence="4"/>
<keyword evidence="6" id="KW-0662">Pyridine nucleotide biosynthesis</keyword>
<comment type="pathway">
    <text evidence="2">Cofactor biosynthesis; NAD(+) biosynthesis; iminoaspartate from L-aspartate (oxidase route): step 1/1.</text>
</comment>
<gene>
    <name evidence="12" type="ORF">C6N40_09565</name>
</gene>
<dbReference type="PANTHER" id="PTHR42716:SF2">
    <property type="entry name" value="L-ASPARTATE OXIDASE, CHLOROPLASTIC"/>
    <property type="match status" value="1"/>
</dbReference>
<dbReference type="Proteomes" id="UP000241736">
    <property type="component" value="Unassembled WGS sequence"/>
</dbReference>
<dbReference type="Gene3D" id="3.50.50.60">
    <property type="entry name" value="FAD/NAD(P)-binding domain"/>
    <property type="match status" value="1"/>
</dbReference>
<dbReference type="GO" id="GO:0034628">
    <property type="term" value="P:'de novo' NAD+ biosynthetic process from L-aspartate"/>
    <property type="evidence" value="ECO:0007669"/>
    <property type="project" value="TreeGrafter"/>
</dbReference>
<dbReference type="PANTHER" id="PTHR42716">
    <property type="entry name" value="L-ASPARTATE OXIDASE"/>
    <property type="match status" value="1"/>
</dbReference>
<evidence type="ECO:0000259" key="11">
    <source>
        <dbReference type="Pfam" id="PF00890"/>
    </source>
</evidence>